<dbReference type="EMBL" id="LSRL02000602">
    <property type="protein sequence ID" value="TDG40332.1"/>
    <property type="molecule type" value="Genomic_DNA"/>
</dbReference>
<accession>A0A484AWE9</accession>
<feature type="region of interest" description="Disordered" evidence="1">
    <location>
        <begin position="46"/>
        <end position="97"/>
    </location>
</feature>
<sequence length="97" mass="10588">MNAPAPESTLVHLDNYPWQQVERAQRTGGERDLRVAILLLNWAVKRKTKNEGSPPARPHTDAPHMGAAPGHAHASTLNAGTTMLKPGTHHHRPALID</sequence>
<feature type="compositionally biased region" description="Basic residues" evidence="1">
    <location>
        <begin position="87"/>
        <end position="97"/>
    </location>
</feature>
<evidence type="ECO:0000256" key="1">
    <source>
        <dbReference type="SAM" id="MobiDB-lite"/>
    </source>
</evidence>
<organism evidence="2 3">
    <name type="scientific">Drosophila navojoa</name>
    <name type="common">Fruit fly</name>
    <dbReference type="NCBI Taxonomy" id="7232"/>
    <lineage>
        <taxon>Eukaryota</taxon>
        <taxon>Metazoa</taxon>
        <taxon>Ecdysozoa</taxon>
        <taxon>Arthropoda</taxon>
        <taxon>Hexapoda</taxon>
        <taxon>Insecta</taxon>
        <taxon>Pterygota</taxon>
        <taxon>Neoptera</taxon>
        <taxon>Endopterygota</taxon>
        <taxon>Diptera</taxon>
        <taxon>Brachycera</taxon>
        <taxon>Muscomorpha</taxon>
        <taxon>Ephydroidea</taxon>
        <taxon>Drosophilidae</taxon>
        <taxon>Drosophila</taxon>
    </lineage>
</organism>
<proteinExistence type="predicted"/>
<name>A0A484AWE9_DRONA</name>
<reference evidence="2 3" key="1">
    <citation type="journal article" date="2019" name="J. Hered.">
        <title>An Improved Genome Assembly for Drosophila navojoa, the Basal Species in the mojavensis Cluster.</title>
        <authorList>
            <person name="Vanderlinde T."/>
            <person name="Dupim E.G."/>
            <person name="Nazario-Yepiz N.O."/>
            <person name="Carvalho A.B."/>
        </authorList>
    </citation>
    <scope>NUCLEOTIDE SEQUENCE [LARGE SCALE GENOMIC DNA]</scope>
    <source>
        <strain evidence="2">Navoj_Jal97</strain>
        <tissue evidence="2">Whole organism</tissue>
    </source>
</reference>
<comment type="caution">
    <text evidence="2">The sequence shown here is derived from an EMBL/GenBank/DDBJ whole genome shotgun (WGS) entry which is preliminary data.</text>
</comment>
<dbReference type="AlphaFoldDB" id="A0A484AWE9"/>
<feature type="compositionally biased region" description="Low complexity" evidence="1">
    <location>
        <begin position="63"/>
        <end position="74"/>
    </location>
</feature>
<dbReference type="Proteomes" id="UP000295192">
    <property type="component" value="Unassembled WGS sequence"/>
</dbReference>
<gene>
    <name evidence="2" type="ORF">AWZ03_013246</name>
</gene>
<evidence type="ECO:0000313" key="2">
    <source>
        <dbReference type="EMBL" id="TDG40332.1"/>
    </source>
</evidence>
<keyword evidence="3" id="KW-1185">Reference proteome</keyword>
<evidence type="ECO:0000313" key="3">
    <source>
        <dbReference type="Proteomes" id="UP000295192"/>
    </source>
</evidence>
<protein>
    <submittedName>
        <fullName evidence="2">Uncharacterized protein</fullName>
    </submittedName>
</protein>